<dbReference type="EMBL" id="JACIGM010000002">
    <property type="protein sequence ID" value="MBB4273193.1"/>
    <property type="molecule type" value="Genomic_DNA"/>
</dbReference>
<protein>
    <submittedName>
        <fullName evidence="1">Uncharacterized protein</fullName>
    </submittedName>
</protein>
<comment type="caution">
    <text evidence="1">The sequence shown here is derived from an EMBL/GenBank/DDBJ whole genome shotgun (WGS) entry which is preliminary data.</text>
</comment>
<sequence>MSVFSTSWRPLTQVEWQRQQTGGERHGQEFAGRAWSTAADLDPLPGEVQSRFARRLDRARIRLFFEGILALVMMMNGKCVGGAHPTIPGLCGGIFLLVANAAFAETFVDTNVVSVVEGGHWQEDGVGEGSYRIIVVNQGFEHVSSRVVVEWKSVPTDTDDAQIVHSVELVKGGFYSIGIPEMTFSKDGARVELRGTATYTPAMPVVCRFGLSPGGKVARIKGCED</sequence>
<gene>
    <name evidence="1" type="ORF">GGE12_000947</name>
</gene>
<evidence type="ECO:0000313" key="1">
    <source>
        <dbReference type="EMBL" id="MBB4273193.1"/>
    </source>
</evidence>
<dbReference type="Proteomes" id="UP000533641">
    <property type="component" value="Unassembled WGS sequence"/>
</dbReference>
<dbReference type="RefSeq" id="WP_183923340.1">
    <property type="nucleotide sequence ID" value="NZ_JACIGM010000002.1"/>
</dbReference>
<proteinExistence type="predicted"/>
<evidence type="ECO:0000313" key="2">
    <source>
        <dbReference type="Proteomes" id="UP000533641"/>
    </source>
</evidence>
<accession>A0A7W6RIM4</accession>
<name>A0A7W6RIM4_9HYPH</name>
<reference evidence="1 2" key="1">
    <citation type="submission" date="2020-08" db="EMBL/GenBank/DDBJ databases">
        <title>Genomic Encyclopedia of Type Strains, Phase IV (KMG-V): Genome sequencing to study the core and pangenomes of soil and plant-associated prokaryotes.</title>
        <authorList>
            <person name="Whitman W."/>
        </authorList>
    </citation>
    <scope>NUCLEOTIDE SEQUENCE [LARGE SCALE GENOMIC DNA]</scope>
    <source>
        <strain evidence="1 2">SEMIA 402</strain>
    </source>
</reference>
<dbReference type="AlphaFoldDB" id="A0A7W6RIM4"/>
<organism evidence="1 2">
    <name type="scientific">Rhizobium mongolense</name>
    <dbReference type="NCBI Taxonomy" id="57676"/>
    <lineage>
        <taxon>Bacteria</taxon>
        <taxon>Pseudomonadati</taxon>
        <taxon>Pseudomonadota</taxon>
        <taxon>Alphaproteobacteria</taxon>
        <taxon>Hyphomicrobiales</taxon>
        <taxon>Rhizobiaceae</taxon>
        <taxon>Rhizobium/Agrobacterium group</taxon>
        <taxon>Rhizobium</taxon>
    </lineage>
</organism>